<protein>
    <submittedName>
        <fullName evidence="1">Uncharacterized protein</fullName>
    </submittedName>
</protein>
<reference evidence="1 2" key="1">
    <citation type="journal article" date="2017" name="Genome Biol. Evol.">
        <title>Phytophthora megakarya and P. palmivora, closely related causal agents of cacao black pod rot, underwent increases in genome sizes and gene numbers by different mechanisms.</title>
        <authorList>
            <person name="Ali S.S."/>
            <person name="Shao J."/>
            <person name="Lary D.J."/>
            <person name="Kronmiller B."/>
            <person name="Shen D."/>
            <person name="Strem M.D."/>
            <person name="Amoako-Attah I."/>
            <person name="Akrofi A.Y."/>
            <person name="Begoude B.A."/>
            <person name="Ten Hoopen G.M."/>
            <person name="Coulibaly K."/>
            <person name="Kebe B.I."/>
            <person name="Melnick R.L."/>
            <person name="Guiltinan M.J."/>
            <person name="Tyler B.M."/>
            <person name="Meinhardt L.W."/>
            <person name="Bailey B.A."/>
        </authorList>
    </citation>
    <scope>NUCLEOTIDE SEQUENCE [LARGE SCALE GENOMIC DNA]</scope>
    <source>
        <strain evidence="2">sbr112.9</strain>
    </source>
</reference>
<dbReference type="Proteomes" id="UP000237271">
    <property type="component" value="Unassembled WGS sequence"/>
</dbReference>
<gene>
    <name evidence="1" type="ORF">PHPALM_31424</name>
</gene>
<keyword evidence="2" id="KW-1185">Reference proteome</keyword>
<accession>A0A2P4X2L2</accession>
<dbReference type="EMBL" id="NCKW01017021">
    <property type="protein sequence ID" value="POM59791.1"/>
    <property type="molecule type" value="Genomic_DNA"/>
</dbReference>
<organism evidence="1 2">
    <name type="scientific">Phytophthora palmivora</name>
    <dbReference type="NCBI Taxonomy" id="4796"/>
    <lineage>
        <taxon>Eukaryota</taxon>
        <taxon>Sar</taxon>
        <taxon>Stramenopiles</taxon>
        <taxon>Oomycota</taxon>
        <taxon>Peronosporomycetes</taxon>
        <taxon>Peronosporales</taxon>
        <taxon>Peronosporaceae</taxon>
        <taxon>Phytophthora</taxon>
    </lineage>
</organism>
<name>A0A2P4X2L2_9STRA</name>
<sequence>MVTVATIQDIVITYEMVTVFGIIHTTGRHMTPRRILLTLSPLGGGSQDSDSHIALLKNVPVVT</sequence>
<evidence type="ECO:0000313" key="2">
    <source>
        <dbReference type="Proteomes" id="UP000237271"/>
    </source>
</evidence>
<evidence type="ECO:0000313" key="1">
    <source>
        <dbReference type="EMBL" id="POM59791.1"/>
    </source>
</evidence>
<dbReference type="AlphaFoldDB" id="A0A2P4X2L2"/>
<comment type="caution">
    <text evidence="1">The sequence shown here is derived from an EMBL/GenBank/DDBJ whole genome shotgun (WGS) entry which is preliminary data.</text>
</comment>
<proteinExistence type="predicted"/>